<protein>
    <submittedName>
        <fullName evidence="6">Tellurite resistance protein</fullName>
    </submittedName>
</protein>
<feature type="transmembrane region" description="Helical" evidence="5">
    <location>
        <begin position="73"/>
        <end position="97"/>
    </location>
</feature>
<dbReference type="CDD" id="cd09325">
    <property type="entry name" value="TDT_C4-dicarb_trans"/>
    <property type="match status" value="1"/>
</dbReference>
<sequence>MLRLIHRKVRSMPTPAAGLALGIASIGWGLENALPLHGIGQNIGALIAAAILLALTVRFIFHPDTLMQDIKHPVVGSIVPTFAMATMVVSVAVGHYFPRVGQGLWLAAVAVHLIALALFFFHRAREPRMHHMVPSWFVPPVGIIVADVCCPGAAFIPFAQVLLVIGMVSYLIMLPLMIYRFMFCNEVPDAAKPTIAIMAAPASLSLAGYLTVVQQPSLLICAILLGIALLMTVVIYCSFFRLLQLPFSPGYAAFTFPMAIGATALYKMSHLVAQYPGAADYAAQLHLMATVEVAVATVIIAYVALRYAHNYWLPGLRLAGKNDTTFNNVA</sequence>
<reference evidence="6 7" key="1">
    <citation type="journal article" date="2012" name="PLoS ONE">
        <title>Edwardsiella comparative phylogenomics reveal the new intra/inter-species taxonomic relationships, virulence evolution and niche adaptation mechanisms.</title>
        <authorList>
            <person name="Yang M."/>
            <person name="Lv Y."/>
            <person name="Xiao J."/>
            <person name="Wu H."/>
            <person name="Zheng H."/>
            <person name="Liu Q."/>
            <person name="Zhang Y."/>
            <person name="Wang Q."/>
        </authorList>
    </citation>
    <scope>NUCLEOTIDE SEQUENCE [LARGE SCALE GENOMIC DNA]</scope>
    <source>
        <strain evidence="7">080813</strain>
    </source>
</reference>
<dbReference type="RefSeq" id="WP_174434928.1">
    <property type="nucleotide sequence ID" value="NZ_CP006664.1"/>
</dbReference>
<dbReference type="GO" id="GO:0005886">
    <property type="term" value="C:plasma membrane"/>
    <property type="evidence" value="ECO:0007669"/>
    <property type="project" value="TreeGrafter"/>
</dbReference>
<keyword evidence="2 5" id="KW-0812">Transmembrane</keyword>
<name>A0A076LP04_9GAMM</name>
<dbReference type="InterPro" id="IPR038665">
    <property type="entry name" value="Voltage-dep_anion_channel_sf"/>
</dbReference>
<evidence type="ECO:0000256" key="3">
    <source>
        <dbReference type="ARBA" id="ARBA00022989"/>
    </source>
</evidence>
<feature type="transmembrane region" description="Helical" evidence="5">
    <location>
        <begin position="103"/>
        <end position="121"/>
    </location>
</feature>
<gene>
    <name evidence="6" type="ORF">ETEE_0937</name>
</gene>
<evidence type="ECO:0000256" key="1">
    <source>
        <dbReference type="ARBA" id="ARBA00004141"/>
    </source>
</evidence>
<evidence type="ECO:0000313" key="7">
    <source>
        <dbReference type="Proteomes" id="UP000028681"/>
    </source>
</evidence>
<dbReference type="GO" id="GO:0046583">
    <property type="term" value="F:monoatomic cation efflux transmembrane transporter activity"/>
    <property type="evidence" value="ECO:0007669"/>
    <property type="project" value="TreeGrafter"/>
</dbReference>
<dbReference type="Proteomes" id="UP000028681">
    <property type="component" value="Chromosome"/>
</dbReference>
<evidence type="ECO:0000256" key="5">
    <source>
        <dbReference type="SAM" id="Phobius"/>
    </source>
</evidence>
<feature type="transmembrane region" description="Helical" evidence="5">
    <location>
        <begin position="217"/>
        <end position="239"/>
    </location>
</feature>
<feature type="transmembrane region" description="Helical" evidence="5">
    <location>
        <begin position="39"/>
        <end position="61"/>
    </location>
</feature>
<evidence type="ECO:0000313" key="6">
    <source>
        <dbReference type="EMBL" id="AIJ07404.1"/>
    </source>
</evidence>
<dbReference type="InterPro" id="IPR052951">
    <property type="entry name" value="Tellurite_res_ion_channel"/>
</dbReference>
<feature type="transmembrane region" description="Helical" evidence="5">
    <location>
        <begin position="133"/>
        <end position="156"/>
    </location>
</feature>
<dbReference type="GeneID" id="33938642"/>
<accession>A0A076LP04</accession>
<evidence type="ECO:0000256" key="4">
    <source>
        <dbReference type="ARBA" id="ARBA00023136"/>
    </source>
</evidence>
<dbReference type="Gene3D" id="1.50.10.150">
    <property type="entry name" value="Voltage-dependent anion channel"/>
    <property type="match status" value="1"/>
</dbReference>
<comment type="subcellular location">
    <subcellularLocation>
        <location evidence="1">Membrane</location>
        <topology evidence="1">Multi-pass membrane protein</topology>
    </subcellularLocation>
</comment>
<dbReference type="PANTHER" id="PTHR37955">
    <property type="entry name" value="TELLURITE RESISTANCE PROTEIN TEHA"/>
    <property type="match status" value="1"/>
</dbReference>
<dbReference type="Pfam" id="PF03595">
    <property type="entry name" value="SLAC1"/>
    <property type="match status" value="1"/>
</dbReference>
<dbReference type="HOGENOM" id="CLU_075737_1_0_6"/>
<feature type="transmembrane region" description="Helical" evidence="5">
    <location>
        <begin position="251"/>
        <end position="269"/>
    </location>
</feature>
<keyword evidence="4 5" id="KW-0472">Membrane</keyword>
<proteinExistence type="predicted"/>
<dbReference type="PANTHER" id="PTHR37955:SF1">
    <property type="entry name" value="DEP DOMAIN-CONTAINING PROTEIN"/>
    <property type="match status" value="1"/>
</dbReference>
<feature type="transmembrane region" description="Helical" evidence="5">
    <location>
        <begin position="194"/>
        <end position="211"/>
    </location>
</feature>
<evidence type="ECO:0000256" key="2">
    <source>
        <dbReference type="ARBA" id="ARBA00022692"/>
    </source>
</evidence>
<dbReference type="KEGG" id="ete:ETEE_0937"/>
<feature type="transmembrane region" description="Helical" evidence="5">
    <location>
        <begin position="162"/>
        <end position="182"/>
    </location>
</feature>
<dbReference type="InterPro" id="IPR004695">
    <property type="entry name" value="SLAC1/Mae1/Ssu1/TehA"/>
</dbReference>
<keyword evidence="3 5" id="KW-1133">Transmembrane helix</keyword>
<dbReference type="AlphaFoldDB" id="A0A076LP04"/>
<dbReference type="EMBL" id="CP006664">
    <property type="protein sequence ID" value="AIJ07404.1"/>
    <property type="molecule type" value="Genomic_DNA"/>
</dbReference>
<organism evidence="6 7">
    <name type="scientific">Edwardsiella anguillarum ET080813</name>
    <dbReference type="NCBI Taxonomy" id="667120"/>
    <lineage>
        <taxon>Bacteria</taxon>
        <taxon>Pseudomonadati</taxon>
        <taxon>Pseudomonadota</taxon>
        <taxon>Gammaproteobacteria</taxon>
        <taxon>Enterobacterales</taxon>
        <taxon>Hafniaceae</taxon>
        <taxon>Edwardsiella</taxon>
    </lineage>
</organism>
<feature type="transmembrane region" description="Helical" evidence="5">
    <location>
        <begin position="281"/>
        <end position="305"/>
    </location>
</feature>